<proteinExistence type="predicted"/>
<evidence type="ECO:0000313" key="3">
    <source>
        <dbReference type="Proteomes" id="UP000494218"/>
    </source>
</evidence>
<feature type="signal peptide" evidence="1">
    <location>
        <begin position="1"/>
        <end position="23"/>
    </location>
</feature>
<accession>A0A6P2PA42</accession>
<keyword evidence="1" id="KW-0732">Signal</keyword>
<protein>
    <submittedName>
        <fullName evidence="2">Uncharacterized protein</fullName>
    </submittedName>
</protein>
<evidence type="ECO:0000313" key="2">
    <source>
        <dbReference type="EMBL" id="VWC05246.1"/>
    </source>
</evidence>
<dbReference type="EMBL" id="CABVPW010000026">
    <property type="protein sequence ID" value="VWC05246.1"/>
    <property type="molecule type" value="Genomic_DNA"/>
</dbReference>
<organism evidence="2 3">
    <name type="scientific">Burkholderia lata (strain ATCC 17760 / DSM 23089 / LMG 22485 / NCIMB 9086 / R18194 / 383)</name>
    <dbReference type="NCBI Taxonomy" id="482957"/>
    <lineage>
        <taxon>Bacteria</taxon>
        <taxon>Pseudomonadati</taxon>
        <taxon>Pseudomonadota</taxon>
        <taxon>Betaproteobacteria</taxon>
        <taxon>Burkholderiales</taxon>
        <taxon>Burkholderiaceae</taxon>
        <taxon>Burkholderia</taxon>
        <taxon>Burkholderia cepacia complex</taxon>
    </lineage>
</organism>
<dbReference type="RefSeq" id="WP_175033540.1">
    <property type="nucleotide sequence ID" value="NZ_CABVPW010000026.1"/>
</dbReference>
<name>A0A6P2PA42_BURL3</name>
<dbReference type="AlphaFoldDB" id="A0A6P2PA42"/>
<gene>
    <name evidence="2" type="ORF">BLA23254_05007</name>
</gene>
<evidence type="ECO:0000256" key="1">
    <source>
        <dbReference type="SAM" id="SignalP"/>
    </source>
</evidence>
<dbReference type="Proteomes" id="UP000494218">
    <property type="component" value="Unassembled WGS sequence"/>
</dbReference>
<reference evidence="2 3" key="1">
    <citation type="submission" date="2019-09" db="EMBL/GenBank/DDBJ databases">
        <authorList>
            <person name="Depoorter E."/>
        </authorList>
    </citation>
    <scope>NUCLEOTIDE SEQUENCE [LARGE SCALE GENOMIC DNA]</scope>
    <source>
        <strain evidence="2">LMG 23254</strain>
    </source>
</reference>
<feature type="chain" id="PRO_5027014628" evidence="1">
    <location>
        <begin position="24"/>
        <end position="155"/>
    </location>
</feature>
<sequence length="155" mass="14788">MTAAVTSAKAALAAFTASLAAGAGGAGSPLSGLLGSLGSDDMAGAFGFTATGVTGSAGAVAVGAMADTGSTGLSALMGLGLASFDVGTPFVPNDMIAQVHRGEAIVPAHMNSPCASGNVSVSNQFVMPGGTDLRTQSQIAAMAGASISHAMRRNG</sequence>